<evidence type="ECO:0000256" key="1">
    <source>
        <dbReference type="SAM" id="SignalP"/>
    </source>
</evidence>
<proteinExistence type="predicted"/>
<sequence length="267" mass="29951">MFKVVFQVFLALFVFTASAQHPPVFGAMTTDSSFIKIYDLNVTLVRYSYKPNGIKFLVVHDNEDTGVKAGFDYIRWSGGELIDSQYGSVRDYNFNYMDDSYRIDPNAIYTEVGVNSRLKKNAYSSNEVEKAILKAGKQIVDFYDPKSTGYILTLHNNADGGFGISSYLPGYDLSSTADSVYINFAMDGDDLLYVTEPRLFSSLKKANVNVILQSKFVENDGSLSVYAMQNNIPYINVEVQHGHLDEHLRLIEIAVAALKEHGLVKKP</sequence>
<keyword evidence="1" id="KW-0732">Signal</keyword>
<dbReference type="OrthoDB" id="746143at2"/>
<gene>
    <name evidence="2" type="ORF">DF947_09460</name>
</gene>
<dbReference type="Proteomes" id="UP000245391">
    <property type="component" value="Unassembled WGS sequence"/>
</dbReference>
<reference evidence="3" key="1">
    <citation type="submission" date="2018-05" db="EMBL/GenBank/DDBJ databases">
        <title>Pedobacter paludis sp. nov., isolated from wetland soil.</title>
        <authorList>
            <person name="Zhang Y."/>
        </authorList>
    </citation>
    <scope>NUCLEOTIDE SEQUENCE [LARGE SCALE GENOMIC DNA]</scope>
    <source>
        <strain evidence="3">R-8</strain>
    </source>
</reference>
<feature type="signal peptide" evidence="1">
    <location>
        <begin position="1"/>
        <end position="19"/>
    </location>
</feature>
<keyword evidence="3" id="KW-1185">Reference proteome</keyword>
<dbReference type="RefSeq" id="WP_109929455.1">
    <property type="nucleotide sequence ID" value="NZ_QGNY01000003.1"/>
</dbReference>
<feature type="chain" id="PRO_5016384610" description="N-acetylmuramoyl-L-alanine amidase" evidence="1">
    <location>
        <begin position="20"/>
        <end position="267"/>
    </location>
</feature>
<organism evidence="2 3">
    <name type="scientific">Pedobacter paludis</name>
    <dbReference type="NCBI Taxonomy" id="2203212"/>
    <lineage>
        <taxon>Bacteria</taxon>
        <taxon>Pseudomonadati</taxon>
        <taxon>Bacteroidota</taxon>
        <taxon>Sphingobacteriia</taxon>
        <taxon>Sphingobacteriales</taxon>
        <taxon>Sphingobacteriaceae</taxon>
        <taxon>Pedobacter</taxon>
    </lineage>
</organism>
<evidence type="ECO:0008006" key="4">
    <source>
        <dbReference type="Google" id="ProtNLM"/>
    </source>
</evidence>
<comment type="caution">
    <text evidence="2">The sequence shown here is derived from an EMBL/GenBank/DDBJ whole genome shotgun (WGS) entry which is preliminary data.</text>
</comment>
<dbReference type="EMBL" id="QGNY01000003">
    <property type="protein sequence ID" value="PWS32002.1"/>
    <property type="molecule type" value="Genomic_DNA"/>
</dbReference>
<evidence type="ECO:0000313" key="2">
    <source>
        <dbReference type="EMBL" id="PWS32002.1"/>
    </source>
</evidence>
<name>A0A317EZU5_9SPHI</name>
<evidence type="ECO:0000313" key="3">
    <source>
        <dbReference type="Proteomes" id="UP000245391"/>
    </source>
</evidence>
<dbReference type="AlphaFoldDB" id="A0A317EZU5"/>
<accession>A0A317EZU5</accession>
<protein>
    <recommendedName>
        <fullName evidence="4">N-acetylmuramoyl-L-alanine amidase</fullName>
    </recommendedName>
</protein>